<keyword evidence="1" id="KW-0812">Transmembrane</keyword>
<dbReference type="AlphaFoldDB" id="A0A382R034"/>
<gene>
    <name evidence="2" type="ORF">METZ01_LOCUS343963</name>
</gene>
<keyword evidence="1" id="KW-0472">Membrane</keyword>
<reference evidence="2" key="1">
    <citation type="submission" date="2018-05" db="EMBL/GenBank/DDBJ databases">
        <authorList>
            <person name="Lanie J.A."/>
            <person name="Ng W.-L."/>
            <person name="Kazmierczak K.M."/>
            <person name="Andrzejewski T.M."/>
            <person name="Davidsen T.M."/>
            <person name="Wayne K.J."/>
            <person name="Tettelin H."/>
            <person name="Glass J.I."/>
            <person name="Rusch D."/>
            <person name="Podicherti R."/>
            <person name="Tsui H.-C.T."/>
            <person name="Winkler M.E."/>
        </authorList>
    </citation>
    <scope>NUCLEOTIDE SEQUENCE</scope>
</reference>
<name>A0A382R034_9ZZZZ</name>
<accession>A0A382R034</accession>
<organism evidence="2">
    <name type="scientific">marine metagenome</name>
    <dbReference type="NCBI Taxonomy" id="408172"/>
    <lineage>
        <taxon>unclassified sequences</taxon>
        <taxon>metagenomes</taxon>
        <taxon>ecological metagenomes</taxon>
    </lineage>
</organism>
<feature type="transmembrane region" description="Helical" evidence="1">
    <location>
        <begin position="9"/>
        <end position="26"/>
    </location>
</feature>
<protein>
    <recommendedName>
        <fullName evidence="3">Fumarate reductase subunit C</fullName>
    </recommendedName>
</protein>
<keyword evidence="1" id="KW-1133">Transmembrane helix</keyword>
<dbReference type="EMBL" id="UINC01118167">
    <property type="protein sequence ID" value="SVC91109.1"/>
    <property type="molecule type" value="Genomic_DNA"/>
</dbReference>
<evidence type="ECO:0000313" key="2">
    <source>
        <dbReference type="EMBL" id="SVC91109.1"/>
    </source>
</evidence>
<sequence>MDKLLHNQIFWRIIWAYTLIIYPYHFGTLLITGEEPIIISETFTKYLFIGSGILIAPLMIWGAYNQFRISRQQKQN</sequence>
<feature type="transmembrane region" description="Helical" evidence="1">
    <location>
        <begin position="46"/>
        <end position="64"/>
    </location>
</feature>
<evidence type="ECO:0000256" key="1">
    <source>
        <dbReference type="SAM" id="Phobius"/>
    </source>
</evidence>
<proteinExistence type="predicted"/>
<evidence type="ECO:0008006" key="3">
    <source>
        <dbReference type="Google" id="ProtNLM"/>
    </source>
</evidence>